<evidence type="ECO:0000313" key="3">
    <source>
        <dbReference type="EMBL" id="EMS56165.1"/>
    </source>
</evidence>
<proteinExistence type="predicted"/>
<dbReference type="PANTHER" id="PTHR48077:SF6">
    <property type="entry name" value="TRYPTOPHAN SYNTHASE"/>
    <property type="match status" value="1"/>
</dbReference>
<protein>
    <submittedName>
        <fullName evidence="3">Tryptophan synthase beta chain 2</fullName>
    </submittedName>
</protein>
<accession>M7ZUX1</accession>
<organism evidence="3">
    <name type="scientific">Triticum urartu</name>
    <name type="common">Red wild einkorn</name>
    <name type="synonym">Crithodium urartu</name>
    <dbReference type="NCBI Taxonomy" id="4572"/>
    <lineage>
        <taxon>Eukaryota</taxon>
        <taxon>Viridiplantae</taxon>
        <taxon>Streptophyta</taxon>
        <taxon>Embryophyta</taxon>
        <taxon>Tracheophyta</taxon>
        <taxon>Spermatophyta</taxon>
        <taxon>Magnoliopsida</taxon>
        <taxon>Liliopsida</taxon>
        <taxon>Poales</taxon>
        <taxon>Poaceae</taxon>
        <taxon>BOP clade</taxon>
        <taxon>Pooideae</taxon>
        <taxon>Triticodae</taxon>
        <taxon>Triticeae</taxon>
        <taxon>Triticinae</taxon>
        <taxon>Triticum</taxon>
    </lineage>
</organism>
<dbReference type="eggNOG" id="KOG1395">
    <property type="taxonomic scope" value="Eukaryota"/>
</dbReference>
<dbReference type="STRING" id="4572.M7ZUX1"/>
<dbReference type="PANTHER" id="PTHR48077">
    <property type="entry name" value="TRYPTOPHAN SYNTHASE-RELATED"/>
    <property type="match status" value="1"/>
</dbReference>
<dbReference type="InterPro" id="IPR023026">
    <property type="entry name" value="Trp_synth_beta/beta-like"/>
</dbReference>
<comment type="cofactor">
    <cofactor evidence="1">
        <name>pyridoxal 5'-phosphate</name>
        <dbReference type="ChEBI" id="CHEBI:597326"/>
    </cofactor>
</comment>
<evidence type="ECO:0000256" key="2">
    <source>
        <dbReference type="ARBA" id="ARBA00022898"/>
    </source>
</evidence>
<keyword evidence="2" id="KW-0663">Pyridoxal phosphate</keyword>
<dbReference type="SUPFAM" id="SSF53686">
    <property type="entry name" value="Tryptophan synthase beta subunit-like PLP-dependent enzymes"/>
    <property type="match status" value="2"/>
</dbReference>
<gene>
    <name evidence="3" type="ORF">TRIUR3_11469</name>
</gene>
<reference evidence="3" key="1">
    <citation type="journal article" date="2013" name="Nature">
        <title>Draft genome of the wheat A-genome progenitor Triticum urartu.</title>
        <authorList>
            <person name="Ling H.Q."/>
            <person name="Zhao S."/>
            <person name="Liu D."/>
            <person name="Wang J."/>
            <person name="Sun H."/>
            <person name="Zhang C."/>
            <person name="Fan H."/>
            <person name="Li D."/>
            <person name="Dong L."/>
            <person name="Tao Y."/>
            <person name="Gao C."/>
            <person name="Wu H."/>
            <person name="Li Y."/>
            <person name="Cui Y."/>
            <person name="Guo X."/>
            <person name="Zheng S."/>
            <person name="Wang B."/>
            <person name="Yu K."/>
            <person name="Liang Q."/>
            <person name="Yang W."/>
            <person name="Lou X."/>
            <person name="Chen J."/>
            <person name="Feng M."/>
            <person name="Jian J."/>
            <person name="Zhang X."/>
            <person name="Luo G."/>
            <person name="Jiang Y."/>
            <person name="Liu J."/>
            <person name="Wang Z."/>
            <person name="Sha Y."/>
            <person name="Zhang B."/>
            <person name="Wu H."/>
            <person name="Tang D."/>
            <person name="Shen Q."/>
            <person name="Xue P."/>
            <person name="Zou S."/>
            <person name="Wang X."/>
            <person name="Liu X."/>
            <person name="Wang F."/>
            <person name="Yang Y."/>
            <person name="An X."/>
            <person name="Dong Z."/>
            <person name="Zhang K."/>
            <person name="Zhang X."/>
            <person name="Luo M.C."/>
            <person name="Dvorak J."/>
            <person name="Tong Y."/>
            <person name="Wang J."/>
            <person name="Yang H."/>
            <person name="Li Z."/>
            <person name="Wang D."/>
            <person name="Zhang A."/>
            <person name="Wang J."/>
        </authorList>
    </citation>
    <scope>NUCLEOTIDE SEQUENCE</scope>
</reference>
<name>M7ZUX1_TRIUA</name>
<dbReference type="AlphaFoldDB" id="M7ZUX1"/>
<sequence>MATALRPPRLPAVPEQASSLHRLPKHRVAVTGRRSFAARAGSYPGNVGVPKQWYNLIADLPVKPPPMLHPGTHQPLNPSDLAPLFPDELIRQELTEERFIDIPDEVRDVYELWRPTPLIRERGVNKVLIWQGQEAGEAARHAGEDLLQFRAVEPAACPTLTKGVYAYDYGDTAGLTPLMKMHTLGHDFVPDPIHAGGLRYHGMAPLISHVYELGFMEAMSIQQTECFEAALQFARTEGIIPAPEPTHAIAAAIREALECKRTGEEKVILIAMCGHGHFDLAAYDRYLRGDMIDLSHSSEKLKESLGAIPKV</sequence>
<dbReference type="EMBL" id="KD161524">
    <property type="protein sequence ID" value="EMS56165.1"/>
    <property type="molecule type" value="Genomic_DNA"/>
</dbReference>
<evidence type="ECO:0000256" key="1">
    <source>
        <dbReference type="ARBA" id="ARBA00001933"/>
    </source>
</evidence>
<dbReference type="Gene3D" id="3.40.50.1100">
    <property type="match status" value="2"/>
</dbReference>
<dbReference type="GO" id="GO:0004834">
    <property type="term" value="F:tryptophan synthase activity"/>
    <property type="evidence" value="ECO:0007669"/>
    <property type="project" value="InterPro"/>
</dbReference>
<dbReference type="GO" id="GO:0005737">
    <property type="term" value="C:cytoplasm"/>
    <property type="evidence" value="ECO:0007669"/>
    <property type="project" value="TreeGrafter"/>
</dbReference>
<dbReference type="InterPro" id="IPR036052">
    <property type="entry name" value="TrpB-like_PALP_sf"/>
</dbReference>
<dbReference type="GO" id="GO:0052684">
    <property type="term" value="F:L-serine hydro-lyase (adding indole, L-tryptophan-forming) activity"/>
    <property type="evidence" value="ECO:0007669"/>
    <property type="project" value="TreeGrafter"/>
</dbReference>